<sequence>MSRRQQNKKNLSSRGHPAIPLPQDQADSQNQKPDSRGPQSSEPIRAKTEGPPSNSVVSSKGYFHRFINGVYNFAFGKKTDEQESTSSEKHVSLRQASARSLANNVDLVEDAPGPSGFVGFNHDMKQENTPVRPSLMEIQDNVNLKSGRVTKTPRSQNALPPRKAIKRTRQSPCPGSSSDENSTPAQVKRSRREMSPMDNDGDEVESMQVVEKGLEICRKLRLRNAQGRCLNQEEIIQQKKIEMKRCQVGDTYQAVIQPLLRSNPTLEYDDDVEREELIWEPHESLAHTEKEEAKEKNNHKMIRNEYFRAIWRQFGGHILFEEALLHLMKNGYDLAVSLETVDQLLKEKALIIKHARVAQVGNLAKYGVNEMISLKQLQKKAVSYQNLNKIQKELPNFTLPEVTAYHFQYMKHYMFMDHWDGLCQCWDDLCQLEKFESRVGCANCTKHRRTPIKGQGLCLICKTYKRLTKRMRPAANVFFTLQEEEQLEKWERKERIAGKALKRVEFERLMGKDNEERLRKLKITDEEQEIMKSMDRKTKKLYEGMTVREKGDWLVKQLAPFKLPQMWACYCNWTRIKAQIIKEQDLELVEHPEPLFVFKFFENFNPWVAGWKPNKKTNQKGGKSENVEK</sequence>
<dbReference type="InParanoid" id="E3N4A9"/>
<evidence type="ECO:0000313" key="5">
    <source>
        <dbReference type="Proteomes" id="UP000008281"/>
    </source>
</evidence>
<dbReference type="InterPro" id="IPR000949">
    <property type="entry name" value="ELM2_dom"/>
</dbReference>
<keyword evidence="1" id="KW-0539">Nucleus</keyword>
<evidence type="ECO:0000259" key="3">
    <source>
        <dbReference type="PROSITE" id="PS51156"/>
    </source>
</evidence>
<gene>
    <name evidence="4" type="ORF">CRE_23680</name>
</gene>
<protein>
    <recommendedName>
        <fullName evidence="3">ELM2 domain-containing protein</fullName>
    </recommendedName>
</protein>
<proteinExistence type="predicted"/>
<evidence type="ECO:0000256" key="1">
    <source>
        <dbReference type="ARBA" id="ARBA00023242"/>
    </source>
</evidence>
<feature type="compositionally biased region" description="Polar residues" evidence="2">
    <location>
        <begin position="25"/>
        <end position="42"/>
    </location>
</feature>
<keyword evidence="5" id="KW-1185">Reference proteome</keyword>
<name>E3N4A9_CAERE</name>
<dbReference type="EMBL" id="DS268524">
    <property type="protein sequence ID" value="EFO85406.1"/>
    <property type="molecule type" value="Genomic_DNA"/>
</dbReference>
<dbReference type="SMART" id="SM01189">
    <property type="entry name" value="ELM2"/>
    <property type="match status" value="1"/>
</dbReference>
<reference evidence="4" key="1">
    <citation type="submission" date="2007-07" db="EMBL/GenBank/DDBJ databases">
        <title>PCAP assembly of the Caenorhabditis remanei genome.</title>
        <authorList>
            <consortium name="The Caenorhabditis remanei Sequencing Consortium"/>
            <person name="Wilson R.K."/>
        </authorList>
    </citation>
    <scope>NUCLEOTIDE SEQUENCE [LARGE SCALE GENOMIC DNA]</scope>
    <source>
        <strain evidence="4">PB4641</strain>
    </source>
</reference>
<feature type="region of interest" description="Disordered" evidence="2">
    <location>
        <begin position="1"/>
        <end position="59"/>
    </location>
</feature>
<dbReference type="AlphaFoldDB" id="E3N4A9"/>
<dbReference type="OrthoDB" id="5910027at2759"/>
<evidence type="ECO:0000313" key="4">
    <source>
        <dbReference type="EMBL" id="EFO85406.1"/>
    </source>
</evidence>
<organism evidence="5">
    <name type="scientific">Caenorhabditis remanei</name>
    <name type="common">Caenorhabditis vulgaris</name>
    <dbReference type="NCBI Taxonomy" id="31234"/>
    <lineage>
        <taxon>Eukaryota</taxon>
        <taxon>Metazoa</taxon>
        <taxon>Ecdysozoa</taxon>
        <taxon>Nematoda</taxon>
        <taxon>Chromadorea</taxon>
        <taxon>Rhabditida</taxon>
        <taxon>Rhabditina</taxon>
        <taxon>Rhabditomorpha</taxon>
        <taxon>Rhabditoidea</taxon>
        <taxon>Rhabditidae</taxon>
        <taxon>Peloderinae</taxon>
        <taxon>Caenorhabditis</taxon>
    </lineage>
</organism>
<accession>E3N4A9</accession>
<feature type="region of interest" description="Disordered" evidence="2">
    <location>
        <begin position="132"/>
        <end position="206"/>
    </location>
</feature>
<evidence type="ECO:0000256" key="2">
    <source>
        <dbReference type="SAM" id="MobiDB-lite"/>
    </source>
</evidence>
<feature type="compositionally biased region" description="Polar residues" evidence="2">
    <location>
        <begin position="170"/>
        <end position="185"/>
    </location>
</feature>
<dbReference type="HOGENOM" id="CLU_434935_0_0_1"/>
<dbReference type="PROSITE" id="PS51156">
    <property type="entry name" value="ELM2"/>
    <property type="match status" value="1"/>
</dbReference>
<feature type="domain" description="ELM2" evidence="3">
    <location>
        <begin position="244"/>
        <end position="345"/>
    </location>
</feature>
<dbReference type="Proteomes" id="UP000008281">
    <property type="component" value="Unassembled WGS sequence"/>
</dbReference>
<dbReference type="Pfam" id="PF01448">
    <property type="entry name" value="ELM2"/>
    <property type="match status" value="1"/>
</dbReference>